<keyword evidence="3" id="KW-1185">Reference proteome</keyword>
<organism evidence="3">
    <name type="scientific">Aureococcus anophagefferens</name>
    <name type="common">Harmful bloom alga</name>
    <dbReference type="NCBI Taxonomy" id="44056"/>
    <lineage>
        <taxon>Eukaryota</taxon>
        <taxon>Sar</taxon>
        <taxon>Stramenopiles</taxon>
        <taxon>Ochrophyta</taxon>
        <taxon>Pelagophyceae</taxon>
        <taxon>Pelagomonadales</taxon>
        <taxon>Pelagomonadaceae</taxon>
        <taxon>Aureococcus</taxon>
    </lineage>
</organism>
<evidence type="ECO:0000259" key="1">
    <source>
        <dbReference type="PROSITE" id="PS51677"/>
    </source>
</evidence>
<proteinExistence type="predicted"/>
<dbReference type="OMA" id="DIVICHD"/>
<dbReference type="GO" id="GO:0004099">
    <property type="term" value="F:chitin deacetylase activity"/>
    <property type="evidence" value="ECO:0007669"/>
    <property type="project" value="UniProtKB-ARBA"/>
</dbReference>
<reference evidence="2 3" key="1">
    <citation type="journal article" date="2011" name="Proc. Natl. Acad. Sci. U.S.A.">
        <title>Niche of harmful alga Aureococcus anophagefferens revealed through ecogenomics.</title>
        <authorList>
            <person name="Gobler C.J."/>
            <person name="Berry D.L."/>
            <person name="Dyhrman S.T."/>
            <person name="Wilhelm S.W."/>
            <person name="Salamov A."/>
            <person name="Lobanov A.V."/>
            <person name="Zhang Y."/>
            <person name="Collier J.L."/>
            <person name="Wurch L.L."/>
            <person name="Kustka A.B."/>
            <person name="Dill B.D."/>
            <person name="Shah M."/>
            <person name="VerBerkmoes N.C."/>
            <person name="Kuo A."/>
            <person name="Terry A."/>
            <person name="Pangilinan J."/>
            <person name="Lindquist E.A."/>
            <person name="Lucas S."/>
            <person name="Paulsen I.T."/>
            <person name="Hattenrath-Lehmann T.K."/>
            <person name="Talmage S.C."/>
            <person name="Walker E.A."/>
            <person name="Koch F."/>
            <person name="Burson A.M."/>
            <person name="Marcoval M.A."/>
            <person name="Tang Y.Z."/>
            <person name="Lecleir G.R."/>
            <person name="Coyne K.J."/>
            <person name="Berg G.M."/>
            <person name="Bertrand E.M."/>
            <person name="Saito M.A."/>
            <person name="Gladyshev V.N."/>
            <person name="Grigoriev I.V."/>
        </authorList>
    </citation>
    <scope>NUCLEOTIDE SEQUENCE [LARGE SCALE GENOMIC DNA]</scope>
    <source>
        <strain evidence="3">CCMP 1984</strain>
    </source>
</reference>
<dbReference type="Gene3D" id="3.20.20.370">
    <property type="entry name" value="Glycoside hydrolase/deacetylase"/>
    <property type="match status" value="1"/>
</dbReference>
<dbReference type="KEGG" id="aaf:AURANDRAFT_5548"/>
<dbReference type="PROSITE" id="PS51677">
    <property type="entry name" value="NODB"/>
    <property type="match status" value="1"/>
</dbReference>
<feature type="domain" description="NodB homology" evidence="1">
    <location>
        <begin position="37"/>
        <end position="196"/>
    </location>
</feature>
<feature type="non-terminal residue" evidence="2">
    <location>
        <position position="196"/>
    </location>
</feature>
<dbReference type="GeneID" id="20222535"/>
<dbReference type="Pfam" id="PF01522">
    <property type="entry name" value="Polysacc_deac_1"/>
    <property type="match status" value="1"/>
</dbReference>
<dbReference type="PANTHER" id="PTHR10587:SF137">
    <property type="entry name" value="4-DEOXY-4-FORMAMIDO-L-ARABINOSE-PHOSPHOUNDECAPRENOL DEFORMYLASE ARND-RELATED"/>
    <property type="match status" value="1"/>
</dbReference>
<dbReference type="eggNOG" id="ENOG502S9C4">
    <property type="taxonomic scope" value="Eukaryota"/>
</dbReference>
<dbReference type="InterPro" id="IPR002509">
    <property type="entry name" value="NODB_dom"/>
</dbReference>
<dbReference type="SUPFAM" id="SSF88713">
    <property type="entry name" value="Glycoside hydrolase/deacetylase"/>
    <property type="match status" value="1"/>
</dbReference>
<gene>
    <name evidence="2" type="ORF">AURANDRAFT_5548</name>
</gene>
<dbReference type="Proteomes" id="UP000002729">
    <property type="component" value="Unassembled WGS sequence"/>
</dbReference>
<evidence type="ECO:0000313" key="2">
    <source>
        <dbReference type="EMBL" id="EGB10644.1"/>
    </source>
</evidence>
<dbReference type="PANTHER" id="PTHR10587">
    <property type="entry name" value="GLYCOSYL TRANSFERASE-RELATED"/>
    <property type="match status" value="1"/>
</dbReference>
<feature type="non-terminal residue" evidence="2">
    <location>
        <position position="1"/>
    </location>
</feature>
<dbReference type="OrthoDB" id="407355at2759"/>
<dbReference type="InterPro" id="IPR011330">
    <property type="entry name" value="Glyco_hydro/deAcase_b/a-brl"/>
</dbReference>
<dbReference type="AlphaFoldDB" id="F0Y259"/>
<dbReference type="InterPro" id="IPR050248">
    <property type="entry name" value="Polysacc_deacetylase_ArnD"/>
</dbReference>
<name>F0Y259_AURAN</name>
<evidence type="ECO:0000313" key="3">
    <source>
        <dbReference type="Proteomes" id="UP000002729"/>
    </source>
</evidence>
<protein>
    <recommendedName>
        <fullName evidence="1">NodB homology domain-containing protein</fullName>
    </recommendedName>
</protein>
<sequence length="196" mass="21521">SAAHRIVSPRTLLGAVQYASPAYSDCVSHFDLRGASRRVAVTIDDAPSDAALMHRTLDALRDAGVTATFFVVANFCRDAERLATLRRAVAEGHELGNHMCDDASSQSMSESEFRGALALCDELIASLDASWRSRPFRWFRPPQGYMASHMKRALAEFGYSCALADVFPLDTEVRSVDWLVDFVASKTQPGSIILLH</sequence>
<accession>F0Y259</accession>
<dbReference type="GO" id="GO:0005975">
    <property type="term" value="P:carbohydrate metabolic process"/>
    <property type="evidence" value="ECO:0007669"/>
    <property type="project" value="InterPro"/>
</dbReference>
<dbReference type="RefSeq" id="XP_009034151.1">
    <property type="nucleotide sequence ID" value="XM_009035903.1"/>
</dbReference>
<dbReference type="EMBL" id="GL833123">
    <property type="protein sequence ID" value="EGB10644.1"/>
    <property type="molecule type" value="Genomic_DNA"/>
</dbReference>
<dbReference type="InParanoid" id="F0Y259"/>